<protein>
    <recommendedName>
        <fullName evidence="2">Histidinol-phosphatase</fullName>
        <shortName evidence="2">HolPase</shortName>
        <ecNumber evidence="2">3.1.3.15</ecNumber>
    </recommendedName>
</protein>
<dbReference type="STRING" id="1291734.FD02_GL000522"/>
<comment type="pathway">
    <text evidence="2">Amino-acid biosynthesis; L-histidine biosynthesis; L-histidine from 5-phospho-alpha-D-ribose 1-diphosphate: step 8/9.</text>
</comment>
<dbReference type="RefSeq" id="WP_056952074.1">
    <property type="nucleotide sequence ID" value="NZ_AZDJ01000032.1"/>
</dbReference>
<evidence type="ECO:0000313" key="3">
    <source>
        <dbReference type="EMBL" id="KRK70456.1"/>
    </source>
</evidence>
<sequence length="257" mass="28893">MIDQHLHTYFSFDSDAQFEDYLRQTTTPLVTTDHLELANPDDAGRDDMPDYAAYVAKLDRLHQQYPNQLLRGVEVGYYAPRAADLAAYVAAHDYDLVLLSVHHDGHHDYLDDSFKQADLQALVHTYYDKMLTAVQAVDYADVLAHFDYGLRIHSVTPAQLIAWAKPQLTQIFAAAVAKGLAFELNTKSMYIWGNAALYDLAIPWYQAAGGTKFTIGSDAHVTTLYRDHFAEASAQLQAHGVTHIVEYRHHQPTPCAL</sequence>
<dbReference type="SUPFAM" id="SSF89550">
    <property type="entry name" value="PHP domain-like"/>
    <property type="match status" value="1"/>
</dbReference>
<reference evidence="3 4" key="1">
    <citation type="journal article" date="2015" name="Genome Announc.">
        <title>Expanding the biotechnology potential of lactobacilli through comparative genomics of 213 strains and associated genera.</title>
        <authorList>
            <person name="Sun Z."/>
            <person name="Harris H.M."/>
            <person name="McCann A."/>
            <person name="Guo C."/>
            <person name="Argimon S."/>
            <person name="Zhang W."/>
            <person name="Yang X."/>
            <person name="Jeffery I.B."/>
            <person name="Cooney J.C."/>
            <person name="Kagawa T.F."/>
            <person name="Liu W."/>
            <person name="Song Y."/>
            <person name="Salvetti E."/>
            <person name="Wrobel A."/>
            <person name="Rasinkangas P."/>
            <person name="Parkhill J."/>
            <person name="Rea M.C."/>
            <person name="O'Sullivan O."/>
            <person name="Ritari J."/>
            <person name="Douillard F.P."/>
            <person name="Paul Ross R."/>
            <person name="Yang R."/>
            <person name="Briner A.E."/>
            <person name="Felis G.E."/>
            <person name="de Vos W.M."/>
            <person name="Barrangou R."/>
            <person name="Klaenhammer T.R."/>
            <person name="Caufield P.W."/>
            <person name="Cui Y."/>
            <person name="Zhang H."/>
            <person name="O'Toole P.W."/>
        </authorList>
    </citation>
    <scope>NUCLEOTIDE SEQUENCE [LARGE SCALE GENOMIC DNA]</scope>
    <source>
        <strain evidence="3 4">JCM 17158</strain>
    </source>
</reference>
<accession>A0A0R1JH67</accession>
<dbReference type="NCBIfam" id="NF005597">
    <property type="entry name" value="PRK07329.1"/>
    <property type="match status" value="1"/>
</dbReference>
<dbReference type="UniPathway" id="UPA00031">
    <property type="reaction ID" value="UER00013"/>
</dbReference>
<dbReference type="Gene3D" id="3.20.20.140">
    <property type="entry name" value="Metal-dependent hydrolases"/>
    <property type="match status" value="1"/>
</dbReference>
<evidence type="ECO:0000256" key="1">
    <source>
        <dbReference type="ARBA" id="ARBA00022801"/>
    </source>
</evidence>
<dbReference type="GO" id="GO:0004401">
    <property type="term" value="F:histidinol-phosphatase activity"/>
    <property type="evidence" value="ECO:0007669"/>
    <property type="project" value="UniProtKB-UniRule"/>
</dbReference>
<evidence type="ECO:0000313" key="4">
    <source>
        <dbReference type="Proteomes" id="UP000051804"/>
    </source>
</evidence>
<keyword evidence="2" id="KW-0028">Amino-acid biosynthesis</keyword>
<gene>
    <name evidence="3" type="ORF">FD02_GL000522</name>
</gene>
<name>A0A0R1JH67_9LACO</name>
<evidence type="ECO:0000256" key="2">
    <source>
        <dbReference type="RuleBase" id="RU366003"/>
    </source>
</evidence>
<proteinExistence type="inferred from homology"/>
<organism evidence="3 4">
    <name type="scientific">Lacticaseibacillus nasuensis JCM 17158</name>
    <dbReference type="NCBI Taxonomy" id="1291734"/>
    <lineage>
        <taxon>Bacteria</taxon>
        <taxon>Bacillati</taxon>
        <taxon>Bacillota</taxon>
        <taxon>Bacilli</taxon>
        <taxon>Lactobacillales</taxon>
        <taxon>Lactobacillaceae</taxon>
        <taxon>Lacticaseibacillus</taxon>
    </lineage>
</organism>
<dbReference type="PANTHER" id="PTHR21039:SF0">
    <property type="entry name" value="HISTIDINOL-PHOSPHATASE"/>
    <property type="match status" value="1"/>
</dbReference>
<comment type="caution">
    <text evidence="3">The sequence shown here is derived from an EMBL/GenBank/DDBJ whole genome shotgun (WGS) entry which is preliminary data.</text>
</comment>
<keyword evidence="2" id="KW-0368">Histidine biosynthesis</keyword>
<keyword evidence="1 2" id="KW-0378">Hydrolase</keyword>
<keyword evidence="4" id="KW-1185">Reference proteome</keyword>
<dbReference type="OrthoDB" id="9775255at2"/>
<dbReference type="EC" id="3.1.3.15" evidence="2"/>
<dbReference type="GO" id="GO:0000105">
    <property type="term" value="P:L-histidine biosynthetic process"/>
    <property type="evidence" value="ECO:0007669"/>
    <property type="project" value="UniProtKB-UniRule"/>
</dbReference>
<dbReference type="GO" id="GO:0005737">
    <property type="term" value="C:cytoplasm"/>
    <property type="evidence" value="ECO:0007669"/>
    <property type="project" value="TreeGrafter"/>
</dbReference>
<dbReference type="InterPro" id="IPR016195">
    <property type="entry name" value="Pol/histidinol_Pase-like"/>
</dbReference>
<dbReference type="EMBL" id="AZDJ01000032">
    <property type="protein sequence ID" value="KRK70456.1"/>
    <property type="molecule type" value="Genomic_DNA"/>
</dbReference>
<dbReference type="AlphaFoldDB" id="A0A0R1JH67"/>
<dbReference type="PATRIC" id="fig|1291734.4.peg.536"/>
<dbReference type="Proteomes" id="UP000051804">
    <property type="component" value="Unassembled WGS sequence"/>
</dbReference>
<comment type="similarity">
    <text evidence="2">Belongs to the PHP hydrolase family. HisK subfamily.</text>
</comment>
<dbReference type="InterPro" id="IPR010140">
    <property type="entry name" value="Histidinol_P_phosphatase_HisJ"/>
</dbReference>
<comment type="catalytic activity">
    <reaction evidence="2">
        <text>L-histidinol phosphate + H2O = L-histidinol + phosphate</text>
        <dbReference type="Rhea" id="RHEA:14465"/>
        <dbReference type="ChEBI" id="CHEBI:15377"/>
        <dbReference type="ChEBI" id="CHEBI:43474"/>
        <dbReference type="ChEBI" id="CHEBI:57699"/>
        <dbReference type="ChEBI" id="CHEBI:57980"/>
        <dbReference type="EC" id="3.1.3.15"/>
    </reaction>
</comment>
<dbReference type="PANTHER" id="PTHR21039">
    <property type="entry name" value="HISTIDINOL PHOSPHATASE-RELATED"/>
    <property type="match status" value="1"/>
</dbReference>